<keyword evidence="8" id="KW-0040">ANK repeat</keyword>
<feature type="repeat" description="ANK" evidence="8">
    <location>
        <begin position="39"/>
        <end position="71"/>
    </location>
</feature>
<feature type="region of interest" description="Disordered" evidence="9">
    <location>
        <begin position="569"/>
        <end position="635"/>
    </location>
</feature>
<feature type="compositionally biased region" description="Basic and acidic residues" evidence="9">
    <location>
        <begin position="309"/>
        <end position="321"/>
    </location>
</feature>
<dbReference type="SUPFAM" id="SSF48403">
    <property type="entry name" value="Ankyrin repeat"/>
    <property type="match status" value="1"/>
</dbReference>
<evidence type="ECO:0000256" key="3">
    <source>
        <dbReference type="ARBA" id="ARBA00022475"/>
    </source>
</evidence>
<feature type="compositionally biased region" description="Basic and acidic residues" evidence="9">
    <location>
        <begin position="606"/>
        <end position="619"/>
    </location>
</feature>
<evidence type="ECO:0000256" key="9">
    <source>
        <dbReference type="SAM" id="MobiDB-lite"/>
    </source>
</evidence>
<evidence type="ECO:0000256" key="2">
    <source>
        <dbReference type="ARBA" id="ARBA00004603"/>
    </source>
</evidence>
<evidence type="ECO:0000313" key="12">
    <source>
        <dbReference type="Proteomes" id="UP000028990"/>
    </source>
</evidence>
<name>A0A091DZV3_FUKDA</name>
<dbReference type="PANTHER" id="PTHR12447:SF2">
    <property type="entry name" value="ANKYRIN REPEAT DOMAIN-CONTAINING PROTEIN 13D"/>
    <property type="match status" value="1"/>
</dbReference>
<comment type="subcellular location">
    <subcellularLocation>
        <location evidence="1">Cell membrane</location>
    </subcellularLocation>
    <subcellularLocation>
        <location evidence="2">Late endosome</location>
    </subcellularLocation>
</comment>
<sequence length="635" mass="70852">MAGQGPTFPLHRLVWANRHRELEAALHSRQHDIEQEDPRGRTPLELAVSLGNLESVRVLLRHNANVGKESRQGWAVLQEAVSTGDPEMVQLVLQYRDFQRAIQRLAGIPELLNKLRQAPDFYVEMKWEFTSWVPLVSKMCPSDVYRVWKRGESLRVDTSLLGFEHMTWQRGRRSFIFKGQEAGALVMEVDHDRQVVHTETLGLALHEPEALLAAMRPSEEHVASRLTSPIVSTHLDTRNVAFERNKCGIWGWRSEKMEAVSGYEAKAGEAVVGAGVADGASKFSSFSIPTPSVEGEVYSATNVELVTRTRTEHLSDQDKSRSKGGKTPFQSFLGMAQQHSSHSGAPVQQAASPTNPTAISPDEYFDPSFSLESRNIGRPIEMSSKVQRFKATLWLSEEHPLSLGDQVTPIIDLMAISNAHFAKLRDFITLRLPPGFPVKIEIPLFHVLNARITFSNLCGCDEPLSSVWVPAPSSAPATPGSPFPCEVDPTVFEIPEGYSVLGAERSEPLRDEDDDLLQFAIQQSLLEAGTEAEQVTVWEALTNSRPGAHPPPQATVYEEQLQLERALQESLRLSTESRGPGSPERTPPSQAPPSFEEQLRLALELSSREQEEQERRGQQEEEDLQRILQLSLTEH</sequence>
<dbReference type="InterPro" id="IPR055285">
    <property type="entry name" value="ANKRD13_C"/>
</dbReference>
<keyword evidence="12" id="KW-1185">Reference proteome</keyword>
<dbReference type="PROSITE" id="PS50330">
    <property type="entry name" value="UIM"/>
    <property type="match status" value="3"/>
</dbReference>
<dbReference type="eggNOG" id="KOG0522">
    <property type="taxonomic scope" value="Eukaryota"/>
</dbReference>
<dbReference type="GO" id="GO:0048471">
    <property type="term" value="C:perinuclear region of cytoplasm"/>
    <property type="evidence" value="ECO:0007669"/>
    <property type="project" value="UniProtKB-ARBA"/>
</dbReference>
<dbReference type="GO" id="GO:0002091">
    <property type="term" value="P:negative regulation of receptor internalization"/>
    <property type="evidence" value="ECO:0007669"/>
    <property type="project" value="UniProtKB-ARBA"/>
</dbReference>
<feature type="domain" description="Ankyrin repeat" evidence="10">
    <location>
        <begin position="295"/>
        <end position="499"/>
    </location>
</feature>
<dbReference type="Pfam" id="PF11904">
    <property type="entry name" value="ANKRD13_C"/>
    <property type="match status" value="2"/>
</dbReference>
<keyword evidence="4" id="KW-0677">Repeat</keyword>
<evidence type="ECO:0000256" key="6">
    <source>
        <dbReference type="ARBA" id="ARBA00023136"/>
    </source>
</evidence>
<dbReference type="InterPro" id="IPR002110">
    <property type="entry name" value="Ankyrin_rpt"/>
</dbReference>
<dbReference type="GO" id="GO:0005886">
    <property type="term" value="C:plasma membrane"/>
    <property type="evidence" value="ECO:0007669"/>
    <property type="project" value="UniProtKB-SubCell"/>
</dbReference>
<evidence type="ECO:0000256" key="7">
    <source>
        <dbReference type="ARBA" id="ARBA00024956"/>
    </source>
</evidence>
<evidence type="ECO:0000313" key="11">
    <source>
        <dbReference type="EMBL" id="KFO28346.1"/>
    </source>
</evidence>
<evidence type="ECO:0000256" key="8">
    <source>
        <dbReference type="PROSITE-ProRule" id="PRU00023"/>
    </source>
</evidence>
<evidence type="ECO:0000256" key="1">
    <source>
        <dbReference type="ARBA" id="ARBA00004236"/>
    </source>
</evidence>
<dbReference type="FunFam" id="1.25.40.20:FF:000057">
    <property type="entry name" value="Ankyrin repeat domain-containing protein 13B"/>
    <property type="match status" value="1"/>
</dbReference>
<organism evidence="11 12">
    <name type="scientific">Fukomys damarensis</name>
    <name type="common">Damaraland mole rat</name>
    <name type="synonym">Cryptomys damarensis</name>
    <dbReference type="NCBI Taxonomy" id="885580"/>
    <lineage>
        <taxon>Eukaryota</taxon>
        <taxon>Metazoa</taxon>
        <taxon>Chordata</taxon>
        <taxon>Craniata</taxon>
        <taxon>Vertebrata</taxon>
        <taxon>Euteleostomi</taxon>
        <taxon>Mammalia</taxon>
        <taxon>Eutheria</taxon>
        <taxon>Euarchontoglires</taxon>
        <taxon>Glires</taxon>
        <taxon>Rodentia</taxon>
        <taxon>Hystricomorpha</taxon>
        <taxon>Bathyergidae</taxon>
        <taxon>Fukomys</taxon>
    </lineage>
</organism>
<dbReference type="SMART" id="SM00726">
    <property type="entry name" value="UIM"/>
    <property type="match status" value="4"/>
</dbReference>
<dbReference type="Proteomes" id="UP000028990">
    <property type="component" value="Unassembled WGS sequence"/>
</dbReference>
<keyword evidence="3" id="KW-1003">Cell membrane</keyword>
<dbReference type="InterPro" id="IPR003903">
    <property type="entry name" value="UIM_dom"/>
</dbReference>
<dbReference type="Pfam" id="PF12796">
    <property type="entry name" value="Ank_2"/>
    <property type="match status" value="1"/>
</dbReference>
<keyword evidence="5" id="KW-0967">Endosome</keyword>
<protein>
    <submittedName>
        <fullName evidence="11">Ankyrin repeat domain-containing protein 13D</fullName>
    </submittedName>
</protein>
<evidence type="ECO:0000259" key="10">
    <source>
        <dbReference type="Pfam" id="PF11904"/>
    </source>
</evidence>
<dbReference type="InterPro" id="IPR021832">
    <property type="entry name" value="ANKRD13"/>
</dbReference>
<dbReference type="PROSITE" id="PS50088">
    <property type="entry name" value="ANK_REPEAT"/>
    <property type="match status" value="1"/>
</dbReference>
<feature type="domain" description="Ankyrin repeat" evidence="10">
    <location>
        <begin position="155"/>
        <end position="266"/>
    </location>
</feature>
<dbReference type="EMBL" id="KN122776">
    <property type="protein sequence ID" value="KFO28346.1"/>
    <property type="molecule type" value="Genomic_DNA"/>
</dbReference>
<dbReference type="AlphaFoldDB" id="A0A091DZV3"/>
<evidence type="ECO:0000256" key="4">
    <source>
        <dbReference type="ARBA" id="ARBA00022737"/>
    </source>
</evidence>
<comment type="function">
    <text evidence="7">Ubiquitin-binding protein that specifically recognizes and binds 'Lys-63'-linked ubiquitin. Does not bind 'Lys-48'-linked ubiquitin. Positively regulates the internalization of ligand-activated EGFR by binding to the Ub moiety of ubiquitinated EGFR at the cell membrane.</text>
</comment>
<keyword evidence="6" id="KW-0472">Membrane</keyword>
<evidence type="ECO:0000256" key="5">
    <source>
        <dbReference type="ARBA" id="ARBA00022753"/>
    </source>
</evidence>
<dbReference type="InterPro" id="IPR036770">
    <property type="entry name" value="Ankyrin_rpt-contain_sf"/>
</dbReference>
<gene>
    <name evidence="11" type="ORF">H920_10207</name>
</gene>
<feature type="compositionally biased region" description="Polar residues" evidence="9">
    <location>
        <begin position="349"/>
        <end position="358"/>
    </location>
</feature>
<dbReference type="PROSITE" id="PS50297">
    <property type="entry name" value="ANK_REP_REGION"/>
    <property type="match status" value="1"/>
</dbReference>
<dbReference type="Gene3D" id="1.25.40.20">
    <property type="entry name" value="Ankyrin repeat-containing domain"/>
    <property type="match status" value="1"/>
</dbReference>
<reference evidence="11 12" key="1">
    <citation type="submission" date="2013-11" db="EMBL/GenBank/DDBJ databases">
        <title>The Damaraland mole rat (Fukomys damarensis) genome and evolution of African mole rats.</title>
        <authorList>
            <person name="Gladyshev V.N."/>
            <person name="Fang X."/>
        </authorList>
    </citation>
    <scope>NUCLEOTIDE SEQUENCE [LARGE SCALE GENOMIC DNA]</scope>
    <source>
        <tissue evidence="11">Liver</tissue>
    </source>
</reference>
<dbReference type="SMART" id="SM00248">
    <property type="entry name" value="ANK"/>
    <property type="match status" value="2"/>
</dbReference>
<dbReference type="GO" id="GO:0005770">
    <property type="term" value="C:late endosome"/>
    <property type="evidence" value="ECO:0007669"/>
    <property type="project" value="UniProtKB-SubCell"/>
</dbReference>
<dbReference type="STRING" id="885580.ENSFDAP00000009878"/>
<feature type="region of interest" description="Disordered" evidence="9">
    <location>
        <begin position="309"/>
        <end position="363"/>
    </location>
</feature>
<dbReference type="GO" id="GO:0140036">
    <property type="term" value="F:ubiquitin-modified protein reader activity"/>
    <property type="evidence" value="ECO:0007669"/>
    <property type="project" value="UniProtKB-ARBA"/>
</dbReference>
<proteinExistence type="predicted"/>
<accession>A0A091DZV3</accession>
<dbReference type="PANTHER" id="PTHR12447">
    <property type="entry name" value="ANKYRIN REPEAT DOMAIN-CONTAINING PROTEIN 13"/>
    <property type="match status" value="1"/>
</dbReference>